<dbReference type="Proteomes" id="UP000625316">
    <property type="component" value="Unassembled WGS sequence"/>
</dbReference>
<name>A0A928VNL7_9CYAN</name>
<reference evidence="1" key="1">
    <citation type="submission" date="2020-10" db="EMBL/GenBank/DDBJ databases">
        <authorList>
            <person name="Castelo-Branco R."/>
            <person name="Eusebio N."/>
            <person name="Adriana R."/>
            <person name="Vieira A."/>
            <person name="Brugerolle De Fraissinette N."/>
            <person name="Rezende De Castro R."/>
            <person name="Schneider M.P."/>
            <person name="Vasconcelos V."/>
            <person name="Leao P.N."/>
        </authorList>
    </citation>
    <scope>NUCLEOTIDE SEQUENCE</scope>
    <source>
        <strain evidence="1">LEGE 11480</strain>
    </source>
</reference>
<dbReference type="InterPro" id="IPR003615">
    <property type="entry name" value="HNH_nuc"/>
</dbReference>
<dbReference type="RefSeq" id="WP_264324005.1">
    <property type="nucleotide sequence ID" value="NZ_JADEXQ010000012.1"/>
</dbReference>
<keyword evidence="1" id="KW-0378">Hydrolase</keyword>
<keyword evidence="2" id="KW-1185">Reference proteome</keyword>
<dbReference type="AlphaFoldDB" id="A0A928VNL7"/>
<dbReference type="EMBL" id="JADEXQ010000012">
    <property type="protein sequence ID" value="MBE9029184.1"/>
    <property type="molecule type" value="Genomic_DNA"/>
</dbReference>
<evidence type="ECO:0000313" key="1">
    <source>
        <dbReference type="EMBL" id="MBE9029184.1"/>
    </source>
</evidence>
<sequence>MSATTSFTVITENDESQWEDTTGVSYHFPKRYLKYLKVGTNVVYYKGRIKNVAFRERRLSDEPHYFGFAQIGGIYADAKSPKGDHFAEVLNYRLFDEPVLAKQDGDFIEIIPESRVSNYWRDGVRPITQDVYGVIESLAKTSTTHNRKISSVSDHLQGVPESLTSGIEGNPSLRFVSTYERDPKLRDAAIRIHGTTCVACGFNFAETYGQHGAGYIQVHHLEPLGDAPGERCVNAEADLIVLCANCHVMVHRYRKKTLALKQLKTLIEENRT</sequence>
<dbReference type="CDD" id="cd00085">
    <property type="entry name" value="HNHc"/>
    <property type="match status" value="1"/>
</dbReference>
<protein>
    <submittedName>
        <fullName evidence="1">HNH endonuclease</fullName>
    </submittedName>
</protein>
<comment type="caution">
    <text evidence="1">The sequence shown here is derived from an EMBL/GenBank/DDBJ whole genome shotgun (WGS) entry which is preliminary data.</text>
</comment>
<keyword evidence="1" id="KW-0540">Nuclease</keyword>
<evidence type="ECO:0000313" key="2">
    <source>
        <dbReference type="Proteomes" id="UP000625316"/>
    </source>
</evidence>
<gene>
    <name evidence="1" type="ORF">IQ266_05335</name>
</gene>
<proteinExistence type="predicted"/>
<organism evidence="1 2">
    <name type="scientific">Romeriopsis navalis LEGE 11480</name>
    <dbReference type="NCBI Taxonomy" id="2777977"/>
    <lineage>
        <taxon>Bacteria</taxon>
        <taxon>Bacillati</taxon>
        <taxon>Cyanobacteriota</taxon>
        <taxon>Cyanophyceae</taxon>
        <taxon>Leptolyngbyales</taxon>
        <taxon>Leptolyngbyaceae</taxon>
        <taxon>Romeriopsis</taxon>
        <taxon>Romeriopsis navalis</taxon>
    </lineage>
</organism>
<dbReference type="GO" id="GO:0004519">
    <property type="term" value="F:endonuclease activity"/>
    <property type="evidence" value="ECO:0007669"/>
    <property type="project" value="UniProtKB-KW"/>
</dbReference>
<accession>A0A928VNL7</accession>
<keyword evidence="1" id="KW-0255">Endonuclease</keyword>